<organism evidence="1 2">
    <name type="scientific">Protopolystoma xenopodis</name>
    <dbReference type="NCBI Taxonomy" id="117903"/>
    <lineage>
        <taxon>Eukaryota</taxon>
        <taxon>Metazoa</taxon>
        <taxon>Spiralia</taxon>
        <taxon>Lophotrochozoa</taxon>
        <taxon>Platyhelminthes</taxon>
        <taxon>Monogenea</taxon>
        <taxon>Polyopisthocotylea</taxon>
        <taxon>Polystomatidea</taxon>
        <taxon>Polystomatidae</taxon>
        <taxon>Protopolystoma</taxon>
    </lineage>
</organism>
<keyword evidence="2" id="KW-1185">Reference proteome</keyword>
<sequence length="168" mass="19368">MVKLLLDGPRMYQVDGPTLEIMVTIIAKDFAQGESNQVVLTTHPSGENEVSPLRSPSTFMTFYFKEKVDWRELVRWIQQSSLRRNPASPSEKTTSTNLSFDMESHVTICLLLVNYLSCFYPECRIYDFLVCQPPNFVVLLVLHRLTVEALFAFRVIHCGLIEIYFPKV</sequence>
<comment type="caution">
    <text evidence="1">The sequence shown here is derived from an EMBL/GenBank/DDBJ whole genome shotgun (WGS) entry which is preliminary data.</text>
</comment>
<protein>
    <submittedName>
        <fullName evidence="1">Uncharacterized protein</fullName>
    </submittedName>
</protein>
<evidence type="ECO:0000313" key="1">
    <source>
        <dbReference type="EMBL" id="VEL40492.1"/>
    </source>
</evidence>
<dbReference type="Proteomes" id="UP000784294">
    <property type="component" value="Unassembled WGS sequence"/>
</dbReference>
<dbReference type="EMBL" id="CAAALY010265104">
    <property type="protein sequence ID" value="VEL40492.1"/>
    <property type="molecule type" value="Genomic_DNA"/>
</dbReference>
<dbReference type="AlphaFoldDB" id="A0A3S5AMA9"/>
<reference evidence="1" key="1">
    <citation type="submission" date="2018-11" db="EMBL/GenBank/DDBJ databases">
        <authorList>
            <consortium name="Pathogen Informatics"/>
        </authorList>
    </citation>
    <scope>NUCLEOTIDE SEQUENCE</scope>
</reference>
<gene>
    <name evidence="1" type="ORF">PXEA_LOCUS33932</name>
</gene>
<evidence type="ECO:0000313" key="2">
    <source>
        <dbReference type="Proteomes" id="UP000784294"/>
    </source>
</evidence>
<name>A0A3S5AMA9_9PLAT</name>
<proteinExistence type="predicted"/>
<accession>A0A3S5AMA9</accession>